<comment type="caution">
    <text evidence="2">The sequence shown here is derived from an EMBL/GenBank/DDBJ whole genome shotgun (WGS) entry which is preliminary data.</text>
</comment>
<accession>A0ABQ4VIV0</accession>
<dbReference type="SMART" id="SM00671">
    <property type="entry name" value="SEL1"/>
    <property type="match status" value="4"/>
</dbReference>
<feature type="signal peptide" evidence="1">
    <location>
        <begin position="1"/>
        <end position="22"/>
    </location>
</feature>
<dbReference type="PANTHER" id="PTHR43628:SF1">
    <property type="entry name" value="CHITIN SYNTHASE REGULATORY FACTOR 2-RELATED"/>
    <property type="match status" value="1"/>
</dbReference>
<evidence type="ECO:0000256" key="1">
    <source>
        <dbReference type="SAM" id="SignalP"/>
    </source>
</evidence>
<dbReference type="InterPro" id="IPR006597">
    <property type="entry name" value="Sel1-like"/>
</dbReference>
<keyword evidence="3" id="KW-1185">Reference proteome</keyword>
<feature type="chain" id="PRO_5045122361" description="Sel1-like protein" evidence="1">
    <location>
        <begin position="23"/>
        <end position="234"/>
    </location>
</feature>
<proteinExistence type="predicted"/>
<organism evidence="2 3">
    <name type="scientific">Pasteurella canis</name>
    <dbReference type="NCBI Taxonomy" id="753"/>
    <lineage>
        <taxon>Bacteria</taxon>
        <taxon>Pseudomonadati</taxon>
        <taxon>Pseudomonadota</taxon>
        <taxon>Gammaproteobacteria</taxon>
        <taxon>Pasteurellales</taxon>
        <taxon>Pasteurellaceae</taxon>
        <taxon>Pasteurella</taxon>
    </lineage>
</organism>
<protein>
    <recommendedName>
        <fullName evidence="4">Sel1-like protein</fullName>
    </recommendedName>
</protein>
<name>A0ABQ4VIV0_9PAST</name>
<dbReference type="RefSeq" id="WP_065518446.1">
    <property type="nucleotide sequence ID" value="NZ_BPUX01000026.1"/>
</dbReference>
<dbReference type="SUPFAM" id="SSF81901">
    <property type="entry name" value="HCP-like"/>
    <property type="match status" value="1"/>
</dbReference>
<dbReference type="PANTHER" id="PTHR43628">
    <property type="entry name" value="ACTIVATOR OF C KINASE PROTEIN 1-RELATED"/>
    <property type="match status" value="1"/>
</dbReference>
<gene>
    <name evidence="2" type="ORF">PA42_16730</name>
</gene>
<dbReference type="InterPro" id="IPR052945">
    <property type="entry name" value="Mitotic_Regulator"/>
</dbReference>
<dbReference type="InterPro" id="IPR011990">
    <property type="entry name" value="TPR-like_helical_dom_sf"/>
</dbReference>
<sequence>MKKMIVLGMLFSALFVQTQILAKENTRSTLTIPSSAVENEQVLQELSDDDRRQLILQAADKQDWKAAFELILPLAQKGDYQAQANLGILYARGQGVEQDFEKAYWWFSEAAEKGSIKAINNLAVFYLQGNSVKKDIQHSIKLFEKTANSGSQDAMMVLGQIYENELKQLSNAFKWFKKAAEAGNHDAQYRLAMMYEKGEGTKKNKKQAVYWYQKLSHQQGELAALAQQRLSALQ</sequence>
<dbReference type="Gene3D" id="1.25.40.10">
    <property type="entry name" value="Tetratricopeptide repeat domain"/>
    <property type="match status" value="2"/>
</dbReference>
<reference evidence="2" key="1">
    <citation type="submission" date="2024-05" db="EMBL/GenBank/DDBJ databases">
        <title>Determining zoonotic pasteurella genome.</title>
        <authorList>
            <person name="Maeda T."/>
            <person name="Takahashi T."/>
            <person name="Yoshida H."/>
        </authorList>
    </citation>
    <scope>NUCLEOTIDE SEQUENCE</scope>
    <source>
        <strain evidence="2">PA42</strain>
    </source>
</reference>
<evidence type="ECO:0000313" key="2">
    <source>
        <dbReference type="EMBL" id="GJH43499.1"/>
    </source>
</evidence>
<evidence type="ECO:0000313" key="3">
    <source>
        <dbReference type="Proteomes" id="UP001052140"/>
    </source>
</evidence>
<dbReference type="Proteomes" id="UP001052140">
    <property type="component" value="Unassembled WGS sequence"/>
</dbReference>
<keyword evidence="1" id="KW-0732">Signal</keyword>
<dbReference type="GeneID" id="69686349"/>
<dbReference type="Pfam" id="PF08238">
    <property type="entry name" value="Sel1"/>
    <property type="match status" value="4"/>
</dbReference>
<evidence type="ECO:0008006" key="4">
    <source>
        <dbReference type="Google" id="ProtNLM"/>
    </source>
</evidence>
<dbReference type="EMBL" id="BPUX01000026">
    <property type="protein sequence ID" value="GJH43499.1"/>
    <property type="molecule type" value="Genomic_DNA"/>
</dbReference>